<keyword evidence="3 9" id="KW-0028">Amino-acid biosynthesis</keyword>
<organism evidence="11 12">
    <name type="scientific">Hymenobacter koreensis</name>
    <dbReference type="NCBI Taxonomy" id="1084523"/>
    <lineage>
        <taxon>Bacteria</taxon>
        <taxon>Pseudomonadati</taxon>
        <taxon>Bacteroidota</taxon>
        <taxon>Cytophagia</taxon>
        <taxon>Cytophagales</taxon>
        <taxon>Hymenobacteraceae</taxon>
        <taxon>Hymenobacter</taxon>
    </lineage>
</organism>
<comment type="pathway">
    <text evidence="1 9">Amino-acid biosynthesis; L-arginine biosynthesis; N(2)-acetyl-L-ornithine from L-glutamate: step 2/4.</text>
</comment>
<dbReference type="SUPFAM" id="SSF53633">
    <property type="entry name" value="Carbamate kinase-like"/>
    <property type="match status" value="1"/>
</dbReference>
<comment type="caution">
    <text evidence="11">The sequence shown here is derived from an EMBL/GenBank/DDBJ whole genome shotgun (WGS) entry which is preliminary data.</text>
</comment>
<dbReference type="GO" id="GO:0016301">
    <property type="term" value="F:kinase activity"/>
    <property type="evidence" value="ECO:0007669"/>
    <property type="project" value="UniProtKB-KW"/>
</dbReference>
<evidence type="ECO:0000256" key="1">
    <source>
        <dbReference type="ARBA" id="ARBA00004828"/>
    </source>
</evidence>
<evidence type="ECO:0000256" key="6">
    <source>
        <dbReference type="ARBA" id="ARBA00022777"/>
    </source>
</evidence>
<keyword evidence="12" id="KW-1185">Reference proteome</keyword>
<dbReference type="CDD" id="cd04238">
    <property type="entry name" value="AAK_NAGK-like"/>
    <property type="match status" value="1"/>
</dbReference>
<comment type="subcellular location">
    <subcellularLocation>
        <location evidence="9">Cytoplasm</location>
    </subcellularLocation>
</comment>
<dbReference type="Gene3D" id="3.40.1160.10">
    <property type="entry name" value="Acetylglutamate kinase-like"/>
    <property type="match status" value="1"/>
</dbReference>
<dbReference type="Proteomes" id="UP001500454">
    <property type="component" value="Unassembled WGS sequence"/>
</dbReference>
<feature type="binding site" evidence="9">
    <location>
        <position position="63"/>
    </location>
    <ligand>
        <name>substrate</name>
    </ligand>
</feature>
<dbReference type="NCBIfam" id="TIGR00761">
    <property type="entry name" value="argB"/>
    <property type="match status" value="1"/>
</dbReference>
<feature type="binding site" evidence="9">
    <location>
        <position position="160"/>
    </location>
    <ligand>
        <name>substrate</name>
    </ligand>
</feature>
<keyword evidence="4 9" id="KW-0808">Transferase</keyword>
<evidence type="ECO:0000313" key="12">
    <source>
        <dbReference type="Proteomes" id="UP001500454"/>
    </source>
</evidence>
<evidence type="ECO:0000256" key="8">
    <source>
        <dbReference type="ARBA" id="ARBA00048141"/>
    </source>
</evidence>
<comment type="similarity">
    <text evidence="9">Belongs to the acetylglutamate kinase family. ArgB subfamily.</text>
</comment>
<dbReference type="InterPro" id="IPR004662">
    <property type="entry name" value="AcgluKinase_fam"/>
</dbReference>
<keyword evidence="7 9" id="KW-0067">ATP-binding</keyword>
<feature type="binding site" evidence="9">
    <location>
        <begin position="41"/>
        <end position="42"/>
    </location>
    <ligand>
        <name>substrate</name>
    </ligand>
</feature>
<sequence>MQDTLNIFKIGGGIIDDADQLSQFLAELARVPGRKILVHGGGKGANQMLTELGIAPQMVNGRRITDAATLDIVTMFYAGKTNKQIVAGLQAAGVNALGLSGADGNVIQATKRPVKDIDYGFVGDLTERSVNAQLLDQLLRAGLTPVLCAITHDGRGQLLNTNADTIASTVARALAALYRVELHFCFEKDGVLTDINDDNSVVPQITPERYADMKAAGQIAAGMLPKLDNAFAALEAGVEKVVIENALKINEPVKTILCRS</sequence>
<evidence type="ECO:0000259" key="10">
    <source>
        <dbReference type="Pfam" id="PF00696"/>
    </source>
</evidence>
<evidence type="ECO:0000256" key="5">
    <source>
        <dbReference type="ARBA" id="ARBA00022741"/>
    </source>
</evidence>
<dbReference type="EC" id="2.7.2.8" evidence="9"/>
<dbReference type="PIRSF" id="PIRSF000728">
    <property type="entry name" value="NAGK"/>
    <property type="match status" value="1"/>
</dbReference>
<dbReference type="HAMAP" id="MF_00082">
    <property type="entry name" value="ArgB"/>
    <property type="match status" value="1"/>
</dbReference>
<evidence type="ECO:0000256" key="4">
    <source>
        <dbReference type="ARBA" id="ARBA00022679"/>
    </source>
</evidence>
<proteinExistence type="inferred from homology"/>
<dbReference type="Pfam" id="PF00696">
    <property type="entry name" value="AA_kinase"/>
    <property type="match status" value="1"/>
</dbReference>
<keyword evidence="9" id="KW-0963">Cytoplasm</keyword>
<dbReference type="PANTHER" id="PTHR23342">
    <property type="entry name" value="N-ACETYLGLUTAMATE SYNTHASE"/>
    <property type="match status" value="1"/>
</dbReference>
<protein>
    <recommendedName>
        <fullName evidence="9">Acetylglutamate kinase</fullName>
        <ecNumber evidence="9">2.7.2.8</ecNumber>
    </recommendedName>
    <alternativeName>
        <fullName evidence="9">N-acetyl-L-glutamate 5-phosphotransferase</fullName>
    </alternativeName>
    <alternativeName>
        <fullName evidence="9">NAG kinase</fullName>
        <shortName evidence="9">NAGK</shortName>
    </alternativeName>
</protein>
<dbReference type="RefSeq" id="WP_345221914.1">
    <property type="nucleotide sequence ID" value="NZ_BAABHA010000002.1"/>
</dbReference>
<evidence type="ECO:0000256" key="9">
    <source>
        <dbReference type="HAMAP-Rule" id="MF_00082"/>
    </source>
</evidence>
<evidence type="ECO:0000313" key="11">
    <source>
        <dbReference type="EMBL" id="GAA4376183.1"/>
    </source>
</evidence>
<feature type="site" description="Transition state stabilizer" evidence="9">
    <location>
        <position position="9"/>
    </location>
</feature>
<reference evidence="12" key="1">
    <citation type="journal article" date="2019" name="Int. J. Syst. Evol. Microbiol.">
        <title>The Global Catalogue of Microorganisms (GCM) 10K type strain sequencing project: providing services to taxonomists for standard genome sequencing and annotation.</title>
        <authorList>
            <consortium name="The Broad Institute Genomics Platform"/>
            <consortium name="The Broad Institute Genome Sequencing Center for Infectious Disease"/>
            <person name="Wu L."/>
            <person name="Ma J."/>
        </authorList>
    </citation>
    <scope>NUCLEOTIDE SEQUENCE [LARGE SCALE GENOMIC DNA]</scope>
    <source>
        <strain evidence="12">JCM 17924</strain>
    </source>
</reference>
<evidence type="ECO:0000256" key="7">
    <source>
        <dbReference type="ARBA" id="ARBA00022840"/>
    </source>
</evidence>
<evidence type="ECO:0000256" key="3">
    <source>
        <dbReference type="ARBA" id="ARBA00022605"/>
    </source>
</evidence>
<keyword evidence="5 9" id="KW-0547">Nucleotide-binding</keyword>
<feature type="domain" description="Aspartate/glutamate/uridylate kinase" evidence="10">
    <location>
        <begin position="7"/>
        <end position="245"/>
    </location>
</feature>
<accession>A0ABP8IW99</accession>
<dbReference type="InterPro" id="IPR036393">
    <property type="entry name" value="AceGlu_kinase-like_sf"/>
</dbReference>
<dbReference type="EMBL" id="BAABHA010000002">
    <property type="protein sequence ID" value="GAA4376183.1"/>
    <property type="molecule type" value="Genomic_DNA"/>
</dbReference>
<comment type="catalytic activity">
    <reaction evidence="8 9">
        <text>N-acetyl-L-glutamate + ATP = N-acetyl-L-glutamyl 5-phosphate + ADP</text>
        <dbReference type="Rhea" id="RHEA:14629"/>
        <dbReference type="ChEBI" id="CHEBI:30616"/>
        <dbReference type="ChEBI" id="CHEBI:44337"/>
        <dbReference type="ChEBI" id="CHEBI:57936"/>
        <dbReference type="ChEBI" id="CHEBI:456216"/>
        <dbReference type="EC" id="2.7.2.8"/>
    </reaction>
</comment>
<keyword evidence="6 9" id="KW-0418">Kinase</keyword>
<dbReference type="InterPro" id="IPR001048">
    <property type="entry name" value="Asp/Glu/Uridylate_kinase"/>
</dbReference>
<comment type="function">
    <text evidence="9">Catalyzes the ATP-dependent phosphorylation of N-acetyl-L-glutamate.</text>
</comment>
<keyword evidence="2 9" id="KW-0055">Arginine biosynthesis</keyword>
<dbReference type="PANTHER" id="PTHR23342:SF0">
    <property type="entry name" value="N-ACETYLGLUTAMATE SYNTHASE, MITOCHONDRIAL"/>
    <property type="match status" value="1"/>
</dbReference>
<feature type="site" description="Transition state stabilizer" evidence="9">
    <location>
        <position position="226"/>
    </location>
</feature>
<evidence type="ECO:0000256" key="2">
    <source>
        <dbReference type="ARBA" id="ARBA00022571"/>
    </source>
</evidence>
<dbReference type="InterPro" id="IPR037528">
    <property type="entry name" value="ArgB"/>
</dbReference>
<name>A0ABP8IW99_9BACT</name>
<gene>
    <name evidence="9 11" type="primary">argB</name>
    <name evidence="11" type="ORF">GCM10023186_09760</name>
</gene>